<dbReference type="Gene3D" id="2.40.50.140">
    <property type="entry name" value="Nucleic acid-binding proteins"/>
    <property type="match status" value="1"/>
</dbReference>
<proteinExistence type="predicted"/>
<evidence type="ECO:0000313" key="3">
    <source>
        <dbReference type="Proteomes" id="UP000290985"/>
    </source>
</evidence>
<evidence type="ECO:0000313" key="2">
    <source>
        <dbReference type="EMBL" id="VEU74178.1"/>
    </source>
</evidence>
<sequence>MNQVYLKGTLVNPIKWILNRKNEYYAFLTILTQNDDKSKSYISVYLTKNFKIWEHSLKKDTSLFIQGHIITGYNAQQAKNFTYVLAHSLEILHNKFNNLNEEFKNTNQLISQSQNNLTQFQKPNETSSIIFDKEEWE</sequence>
<feature type="coiled-coil region" evidence="1">
    <location>
        <begin position="89"/>
        <end position="116"/>
    </location>
</feature>
<evidence type="ECO:0008006" key="4">
    <source>
        <dbReference type="Google" id="ProtNLM"/>
    </source>
</evidence>
<accession>A0A449B0P0</accession>
<gene>
    <name evidence="2" type="ORF">NCTC10181_00008</name>
</gene>
<dbReference type="EMBL" id="LR215036">
    <property type="protein sequence ID" value="VEU74178.1"/>
    <property type="molecule type" value="Genomic_DNA"/>
</dbReference>
<dbReference type="KEGG" id="mcit:NCTC10181_00008"/>
<name>A0A449B0P0_9BACT</name>
<organism evidence="2 3">
    <name type="scientific">Mycoplasmopsis citelli</name>
    <dbReference type="NCBI Taxonomy" id="171281"/>
    <lineage>
        <taxon>Bacteria</taxon>
        <taxon>Bacillati</taxon>
        <taxon>Mycoplasmatota</taxon>
        <taxon>Mycoplasmoidales</taxon>
        <taxon>Metamycoplasmataceae</taxon>
        <taxon>Mycoplasmopsis</taxon>
    </lineage>
</organism>
<dbReference type="Proteomes" id="UP000290985">
    <property type="component" value="Chromosome"/>
</dbReference>
<keyword evidence="3" id="KW-1185">Reference proteome</keyword>
<evidence type="ECO:0000256" key="1">
    <source>
        <dbReference type="SAM" id="Coils"/>
    </source>
</evidence>
<dbReference type="InterPro" id="IPR012340">
    <property type="entry name" value="NA-bd_OB-fold"/>
</dbReference>
<dbReference type="RefSeq" id="WP_129725033.1">
    <property type="nucleotide sequence ID" value="NZ_LR215036.1"/>
</dbReference>
<reference evidence="2 3" key="1">
    <citation type="submission" date="2019-01" db="EMBL/GenBank/DDBJ databases">
        <authorList>
            <consortium name="Pathogen Informatics"/>
        </authorList>
    </citation>
    <scope>NUCLEOTIDE SEQUENCE [LARGE SCALE GENOMIC DNA]</scope>
    <source>
        <strain evidence="2 3">NCTC10181</strain>
    </source>
</reference>
<dbReference type="AlphaFoldDB" id="A0A449B0P0"/>
<keyword evidence="1" id="KW-0175">Coiled coil</keyword>
<protein>
    <recommendedName>
        <fullName evidence="4">Single-stranded DNA-binding protein</fullName>
    </recommendedName>
</protein>